<keyword evidence="4" id="KW-0964">Secreted</keyword>
<evidence type="ECO:0000256" key="3">
    <source>
        <dbReference type="ARBA" id="ARBA00004613"/>
    </source>
</evidence>
<dbReference type="EMBL" id="SNRW01000235">
    <property type="protein sequence ID" value="KAA6402436.1"/>
    <property type="molecule type" value="Genomic_DNA"/>
</dbReference>
<organism evidence="10 11">
    <name type="scientific">Streblomastix strix</name>
    <dbReference type="NCBI Taxonomy" id="222440"/>
    <lineage>
        <taxon>Eukaryota</taxon>
        <taxon>Metamonada</taxon>
        <taxon>Preaxostyla</taxon>
        <taxon>Oxymonadida</taxon>
        <taxon>Streblomastigidae</taxon>
        <taxon>Streblomastix</taxon>
    </lineage>
</organism>
<evidence type="ECO:0000313" key="10">
    <source>
        <dbReference type="EMBL" id="KAA6402436.1"/>
    </source>
</evidence>
<dbReference type="Pfam" id="PF02415">
    <property type="entry name" value="Chlam_PMP"/>
    <property type="match status" value="1"/>
</dbReference>
<feature type="non-terminal residue" evidence="10">
    <location>
        <position position="1"/>
    </location>
</feature>
<comment type="caution">
    <text evidence="10">The sequence shown here is derived from an EMBL/GenBank/DDBJ whole genome shotgun (WGS) entry which is preliminary data.</text>
</comment>
<accession>A0A5J4X6P9</accession>
<name>A0A5J4X6P9_9EUKA</name>
<evidence type="ECO:0008006" key="12">
    <source>
        <dbReference type="Google" id="ProtNLM"/>
    </source>
</evidence>
<protein>
    <recommendedName>
        <fullName evidence="12">Right handed beta helix domain-containing protein</fullName>
    </recommendedName>
</protein>
<evidence type="ECO:0000313" key="11">
    <source>
        <dbReference type="Proteomes" id="UP000324800"/>
    </source>
</evidence>
<proteinExistence type="predicted"/>
<gene>
    <name evidence="10" type="ORF">EZS28_002031</name>
</gene>
<dbReference type="Proteomes" id="UP000324800">
    <property type="component" value="Unassembled WGS sequence"/>
</dbReference>
<reference evidence="10 11" key="1">
    <citation type="submission" date="2019-03" db="EMBL/GenBank/DDBJ databases">
        <title>Single cell metagenomics reveals metabolic interactions within the superorganism composed of flagellate Streblomastix strix and complex community of Bacteroidetes bacteria on its surface.</title>
        <authorList>
            <person name="Treitli S.C."/>
            <person name="Kolisko M."/>
            <person name="Husnik F."/>
            <person name="Keeling P."/>
            <person name="Hampl V."/>
        </authorList>
    </citation>
    <scope>NUCLEOTIDE SEQUENCE [LARGE SCALE GENOMIC DNA]</scope>
    <source>
        <strain evidence="10">ST1C</strain>
    </source>
</reference>
<evidence type="ECO:0000256" key="8">
    <source>
        <dbReference type="SAM" id="MobiDB-lite"/>
    </source>
</evidence>
<keyword evidence="6 9" id="KW-0472">Membrane</keyword>
<keyword evidence="7" id="KW-0998">Cell outer membrane</keyword>
<evidence type="ECO:0000256" key="5">
    <source>
        <dbReference type="ARBA" id="ARBA00022729"/>
    </source>
</evidence>
<dbReference type="SUPFAM" id="SSF51126">
    <property type="entry name" value="Pectin lyase-like"/>
    <property type="match status" value="1"/>
</dbReference>
<evidence type="ECO:0000256" key="6">
    <source>
        <dbReference type="ARBA" id="ARBA00023136"/>
    </source>
</evidence>
<evidence type="ECO:0000256" key="2">
    <source>
        <dbReference type="ARBA" id="ARBA00004442"/>
    </source>
</evidence>
<dbReference type="AlphaFoldDB" id="A0A5J4X6P9"/>
<dbReference type="InterPro" id="IPR003368">
    <property type="entry name" value="POMP_repeat"/>
</dbReference>
<keyword evidence="5" id="KW-0732">Signal</keyword>
<evidence type="ECO:0000256" key="1">
    <source>
        <dbReference type="ARBA" id="ARBA00004196"/>
    </source>
</evidence>
<feature type="region of interest" description="Disordered" evidence="8">
    <location>
        <begin position="461"/>
        <end position="491"/>
    </location>
</feature>
<feature type="compositionally biased region" description="Polar residues" evidence="8">
    <location>
        <begin position="475"/>
        <end position="484"/>
    </location>
</feature>
<dbReference type="GO" id="GO:0005576">
    <property type="term" value="C:extracellular region"/>
    <property type="evidence" value="ECO:0007669"/>
    <property type="project" value="UniProtKB-SubCell"/>
</dbReference>
<evidence type="ECO:0000256" key="7">
    <source>
        <dbReference type="ARBA" id="ARBA00023237"/>
    </source>
</evidence>
<feature type="transmembrane region" description="Helical" evidence="9">
    <location>
        <begin position="416"/>
        <end position="441"/>
    </location>
</feature>
<dbReference type="InterPro" id="IPR011050">
    <property type="entry name" value="Pectin_lyase_fold/virulence"/>
</dbReference>
<comment type="subcellular location">
    <subcellularLocation>
        <location evidence="1">Cell envelope</location>
    </subcellularLocation>
    <subcellularLocation>
        <location evidence="2">Cell outer membrane</location>
    </subcellularLocation>
    <subcellularLocation>
        <location evidence="3">Secreted</location>
    </subcellularLocation>
</comment>
<evidence type="ECO:0000256" key="4">
    <source>
        <dbReference type="ARBA" id="ARBA00022525"/>
    </source>
</evidence>
<sequence length="559" mass="62409">GGELIITNLKLEFKNINENIVSQLVSFINNGGHLQVRKTQIADVTFRRGNSLFGADNANTISLVDCKFSRIHIGHNDTYKETNHIVQSTNISIINCKFTDVENALIGGIINNVNSNQNLLVQQSSFKNCLNSKLASITSNQQHADIQSGNAQFIDTTFEDCTSSDFGGAVNFRSDGYISITDCKFYNCISFEGKGGALYITGTGKHTILNCKFEDCSANGQQIAEGGSIFIQGGINTIEDSEFKQSKATVSIKDKDQYEYDDSVSRGGAIMAVDWQDGSRIVNSEFTQNEADFGGAIYLDSYSTESRVEIVDSEFKNNKATFEGGAIQSRYTTLLHLDDVQFTWNQASVDNKGNDLHFSDINNNPEYIEKPNMVQIQQNLLTNCKSKTAEPRVCIDGYGCQYGWLPDNNSSIWPTWAIILIVLGGITLCCIYGLICVGCCFKQIQKVVLGNKAENEKNQFSLSRNVEEGRRNTNRTEQIQPPQINNNNNNNDRIVVRVPQYDDFHHDDQDQQQVRSIFQLPLLQQQPNNAHNCPDYNMTSTAVRPNQVESEQISINMLE</sequence>
<keyword evidence="9" id="KW-1133">Transmembrane helix</keyword>
<keyword evidence="9" id="KW-0812">Transmembrane</keyword>
<evidence type="ECO:0000256" key="9">
    <source>
        <dbReference type="SAM" id="Phobius"/>
    </source>
</evidence>